<dbReference type="Gene3D" id="3.40.50.10490">
    <property type="entry name" value="Glucose-6-phosphate isomerase like protein, domain 1"/>
    <property type="match status" value="1"/>
</dbReference>
<keyword evidence="6 10" id="KW-0479">Metal-binding</keyword>
<feature type="binding site" evidence="10">
    <location>
        <position position="60"/>
    </location>
    <ligand>
        <name>Zn(2+)</name>
        <dbReference type="ChEBI" id="CHEBI:29105"/>
    </ligand>
</feature>
<organism evidence="12 13">
    <name type="scientific">Paracraurococcus ruber</name>
    <dbReference type="NCBI Taxonomy" id="77675"/>
    <lineage>
        <taxon>Bacteria</taxon>
        <taxon>Pseudomonadati</taxon>
        <taxon>Pseudomonadota</taxon>
        <taxon>Alphaproteobacteria</taxon>
        <taxon>Acetobacterales</taxon>
        <taxon>Roseomonadaceae</taxon>
        <taxon>Paracraurococcus</taxon>
    </lineage>
</organism>
<evidence type="ECO:0000259" key="11">
    <source>
        <dbReference type="PROSITE" id="PS51464"/>
    </source>
</evidence>
<feature type="binding site" evidence="10">
    <location>
        <position position="179"/>
    </location>
    <ligand>
        <name>Zn(2+)</name>
        <dbReference type="ChEBI" id="CHEBI:29105"/>
    </ligand>
</feature>
<dbReference type="InterPro" id="IPR046348">
    <property type="entry name" value="SIS_dom_sf"/>
</dbReference>
<feature type="binding site" evidence="10">
    <location>
        <position position="64"/>
    </location>
    <ligand>
        <name>substrate</name>
    </ligand>
</feature>
<dbReference type="HAMAP" id="MF_00067">
    <property type="entry name" value="GmhA"/>
    <property type="match status" value="1"/>
</dbReference>
<keyword evidence="7 10" id="KW-0862">Zinc</keyword>
<evidence type="ECO:0000313" key="12">
    <source>
        <dbReference type="EMBL" id="MBK1656941.1"/>
    </source>
</evidence>
<keyword evidence="9 10" id="KW-0119">Carbohydrate metabolism</keyword>
<reference evidence="12 13" key="1">
    <citation type="journal article" date="2020" name="Microorganisms">
        <title>Osmotic Adaptation and Compatible Solute Biosynthesis of Phototrophic Bacteria as Revealed from Genome Analyses.</title>
        <authorList>
            <person name="Imhoff J.F."/>
            <person name="Rahn T."/>
            <person name="Kunzel S."/>
            <person name="Keller A."/>
            <person name="Neulinger S.C."/>
        </authorList>
    </citation>
    <scope>NUCLEOTIDE SEQUENCE [LARGE SCALE GENOMIC DNA]</scope>
    <source>
        <strain evidence="12 13">DSM 15382</strain>
    </source>
</reference>
<keyword evidence="13" id="KW-1185">Reference proteome</keyword>
<gene>
    <name evidence="10" type="primary">gmhA</name>
    <name evidence="12" type="ORF">CKO45_01705</name>
</gene>
<evidence type="ECO:0000256" key="10">
    <source>
        <dbReference type="HAMAP-Rule" id="MF_00067"/>
    </source>
</evidence>
<evidence type="ECO:0000256" key="4">
    <source>
        <dbReference type="ARBA" id="ARBA00009894"/>
    </source>
</evidence>
<feature type="binding site" evidence="10">
    <location>
        <begin position="51"/>
        <end position="53"/>
    </location>
    <ligand>
        <name>substrate</name>
    </ligand>
</feature>
<dbReference type="Proteomes" id="UP000697995">
    <property type="component" value="Unassembled WGS sequence"/>
</dbReference>
<feature type="binding site" evidence="10">
    <location>
        <position position="171"/>
    </location>
    <ligand>
        <name>Zn(2+)</name>
        <dbReference type="ChEBI" id="CHEBI:29105"/>
    </ligand>
</feature>
<feature type="binding site" evidence="10">
    <location>
        <begin position="119"/>
        <end position="121"/>
    </location>
    <ligand>
        <name>substrate</name>
    </ligand>
</feature>
<dbReference type="InterPro" id="IPR050099">
    <property type="entry name" value="SIS_GmhA/DiaA_subfam"/>
</dbReference>
<feature type="binding site" evidence="10">
    <location>
        <position position="64"/>
    </location>
    <ligand>
        <name>Zn(2+)</name>
        <dbReference type="ChEBI" id="CHEBI:29105"/>
    </ligand>
</feature>
<dbReference type="GO" id="GO:0016853">
    <property type="term" value="F:isomerase activity"/>
    <property type="evidence" value="ECO:0007669"/>
    <property type="project" value="UniProtKB-KW"/>
</dbReference>
<evidence type="ECO:0000256" key="2">
    <source>
        <dbReference type="ARBA" id="ARBA00003172"/>
    </source>
</evidence>
<name>A0ABS1CRN4_9PROT</name>
<comment type="caution">
    <text evidence="12">The sequence shown here is derived from an EMBL/GenBank/DDBJ whole genome shotgun (WGS) entry which is preliminary data.</text>
</comment>
<dbReference type="PANTHER" id="PTHR30390:SF6">
    <property type="entry name" value="DNAA INITIATOR-ASSOCIATING PROTEIN DIAA"/>
    <property type="match status" value="1"/>
</dbReference>
<dbReference type="InterPro" id="IPR004515">
    <property type="entry name" value="Phosphoheptose_Isoase"/>
</dbReference>
<feature type="binding site" evidence="10">
    <location>
        <begin position="93"/>
        <end position="94"/>
    </location>
    <ligand>
        <name>substrate</name>
    </ligand>
</feature>
<dbReference type="InterPro" id="IPR001347">
    <property type="entry name" value="SIS_dom"/>
</dbReference>
<keyword evidence="5 10" id="KW-0963">Cytoplasm</keyword>
<evidence type="ECO:0000256" key="1">
    <source>
        <dbReference type="ARBA" id="ARBA00000348"/>
    </source>
</evidence>
<evidence type="ECO:0000256" key="8">
    <source>
        <dbReference type="ARBA" id="ARBA00023235"/>
    </source>
</evidence>
<evidence type="ECO:0000256" key="6">
    <source>
        <dbReference type="ARBA" id="ARBA00022723"/>
    </source>
</evidence>
<comment type="subcellular location">
    <subcellularLocation>
        <location evidence="3 10">Cytoplasm</location>
    </subcellularLocation>
</comment>
<dbReference type="PANTHER" id="PTHR30390">
    <property type="entry name" value="SEDOHEPTULOSE 7-PHOSPHATE ISOMERASE / DNAA INITIATOR-ASSOCIATING FACTOR FOR REPLICATION INITIATION"/>
    <property type="match status" value="1"/>
</dbReference>
<dbReference type="RefSeq" id="WP_133217618.1">
    <property type="nucleotide sequence ID" value="NZ_NRSG01000006.1"/>
</dbReference>
<keyword evidence="8 10" id="KW-0413">Isomerase</keyword>
<proteinExistence type="inferred from homology"/>
<comment type="catalytic activity">
    <reaction evidence="1 10">
        <text>2 D-sedoheptulose 7-phosphate = D-glycero-alpha-D-manno-heptose 7-phosphate + D-glycero-beta-D-manno-heptose 7-phosphate</text>
        <dbReference type="Rhea" id="RHEA:27489"/>
        <dbReference type="ChEBI" id="CHEBI:57483"/>
        <dbReference type="ChEBI" id="CHEBI:60203"/>
        <dbReference type="ChEBI" id="CHEBI:60204"/>
        <dbReference type="EC" id="5.3.1.28"/>
    </reaction>
</comment>
<dbReference type="SUPFAM" id="SSF53697">
    <property type="entry name" value="SIS domain"/>
    <property type="match status" value="1"/>
</dbReference>
<dbReference type="InterPro" id="IPR035461">
    <property type="entry name" value="GmhA/DiaA"/>
</dbReference>
<feature type="domain" description="SIS" evidence="11">
    <location>
        <begin position="36"/>
        <end position="191"/>
    </location>
</feature>
<feature type="binding site" evidence="10">
    <location>
        <position position="124"/>
    </location>
    <ligand>
        <name>substrate</name>
    </ligand>
</feature>
<comment type="pathway">
    <text evidence="10">Carbohydrate biosynthesis; D-glycero-D-manno-heptose 7-phosphate biosynthesis; D-glycero-alpha-D-manno-heptose 7-phosphate and D-glycero-beta-D-manno-heptose 7-phosphate from sedoheptulose 7-phosphate: step 1/1.</text>
</comment>
<comment type="function">
    <text evidence="2 10">Catalyzes the isomerization of sedoheptulose 7-phosphate in D-glycero-D-manno-heptose 7-phosphate.</text>
</comment>
<comment type="cofactor">
    <cofactor evidence="10">
        <name>Zn(2+)</name>
        <dbReference type="ChEBI" id="CHEBI:29105"/>
    </cofactor>
    <text evidence="10">Binds 1 zinc ion per subunit.</text>
</comment>
<dbReference type="EC" id="5.3.1.28" evidence="10"/>
<dbReference type="Pfam" id="PF13580">
    <property type="entry name" value="SIS_2"/>
    <property type="match status" value="1"/>
</dbReference>
<evidence type="ECO:0000256" key="5">
    <source>
        <dbReference type="ARBA" id="ARBA00022490"/>
    </source>
</evidence>
<evidence type="ECO:0000256" key="7">
    <source>
        <dbReference type="ARBA" id="ARBA00022833"/>
    </source>
</evidence>
<feature type="binding site" evidence="10">
    <location>
        <position position="171"/>
    </location>
    <ligand>
        <name>substrate</name>
    </ligand>
</feature>
<evidence type="ECO:0000313" key="13">
    <source>
        <dbReference type="Proteomes" id="UP000697995"/>
    </source>
</evidence>
<comment type="subunit">
    <text evidence="10">Homotetramer.</text>
</comment>
<sequence length="194" mass="19985">MSEAIREAVLDAAATLRRLAEDAAALAAIGGIVDLCVEALSAGRKLLLCGNGGSAADAQHWAAELVSRFHYDRPGLAAIALTTDSSILTGIGNDYGYDRVFARQVEALGAPGDVLFALSTSGRSDNVLAALRAARAKGLATVGFTGAGGGEMPALCDILLRAPSDATPRIQEAHEVAGHIICAMVERRMFPPSA</sequence>
<dbReference type="CDD" id="cd05006">
    <property type="entry name" value="SIS_GmhA"/>
    <property type="match status" value="1"/>
</dbReference>
<dbReference type="EMBL" id="NRSG01000006">
    <property type="protein sequence ID" value="MBK1656941.1"/>
    <property type="molecule type" value="Genomic_DNA"/>
</dbReference>
<evidence type="ECO:0000256" key="9">
    <source>
        <dbReference type="ARBA" id="ARBA00023277"/>
    </source>
</evidence>
<accession>A0ABS1CRN4</accession>
<comment type="miscellaneous">
    <text evidence="10">The reaction produces a racemic mixture of D-glycero-alpha-D-manno-heptose 7-phosphate and D-glycero-beta-D-manno-heptose 7-phosphate.</text>
</comment>
<evidence type="ECO:0000256" key="3">
    <source>
        <dbReference type="ARBA" id="ARBA00004496"/>
    </source>
</evidence>
<comment type="similarity">
    <text evidence="4 10">Belongs to the SIS family. GmhA subfamily.</text>
</comment>
<dbReference type="PROSITE" id="PS51464">
    <property type="entry name" value="SIS"/>
    <property type="match status" value="1"/>
</dbReference>
<protein>
    <recommendedName>
        <fullName evidence="10">Phosphoheptose isomerase</fullName>
        <ecNumber evidence="10">5.3.1.28</ecNumber>
    </recommendedName>
    <alternativeName>
        <fullName evidence="10">Sedoheptulose 7-phosphate isomerase</fullName>
    </alternativeName>
</protein>